<feature type="domain" description="PAS" evidence="15">
    <location>
        <begin position="93"/>
        <end position="138"/>
    </location>
</feature>
<dbReference type="GO" id="GO:0016020">
    <property type="term" value="C:membrane"/>
    <property type="evidence" value="ECO:0007669"/>
    <property type="project" value="UniProtKB-SubCell"/>
</dbReference>
<evidence type="ECO:0000256" key="2">
    <source>
        <dbReference type="ARBA" id="ARBA00004370"/>
    </source>
</evidence>
<feature type="region of interest" description="Disordered" evidence="12">
    <location>
        <begin position="1"/>
        <end position="20"/>
    </location>
</feature>
<dbReference type="CDD" id="cd00082">
    <property type="entry name" value="HisKA"/>
    <property type="match status" value="1"/>
</dbReference>
<dbReference type="InterPro" id="IPR003594">
    <property type="entry name" value="HATPase_dom"/>
</dbReference>
<dbReference type="InterPro" id="IPR035965">
    <property type="entry name" value="PAS-like_dom_sf"/>
</dbReference>
<feature type="region of interest" description="Disordered" evidence="12">
    <location>
        <begin position="47"/>
        <end position="83"/>
    </location>
</feature>
<dbReference type="OrthoDB" id="101467at2759"/>
<dbReference type="PRINTS" id="PR00344">
    <property type="entry name" value="BCTRLSENSOR"/>
</dbReference>
<keyword evidence="8" id="KW-0067">ATP-binding</keyword>
<dbReference type="Proteomes" id="UP001153069">
    <property type="component" value="Unassembled WGS sequence"/>
</dbReference>
<evidence type="ECO:0000259" key="16">
    <source>
        <dbReference type="PROSITE" id="PS50113"/>
    </source>
</evidence>
<dbReference type="GO" id="GO:0000155">
    <property type="term" value="F:phosphorelay sensor kinase activity"/>
    <property type="evidence" value="ECO:0007669"/>
    <property type="project" value="InterPro"/>
</dbReference>
<dbReference type="InterPro" id="IPR001789">
    <property type="entry name" value="Sig_transdc_resp-reg_receiver"/>
</dbReference>
<protein>
    <recommendedName>
        <fullName evidence="3">histidine kinase</fullName>
        <ecNumber evidence="3">2.7.13.3</ecNumber>
    </recommendedName>
</protein>
<dbReference type="SMART" id="SM00086">
    <property type="entry name" value="PAC"/>
    <property type="match status" value="2"/>
</dbReference>
<sequence>MSTMSHSTATIATESNRTMSSSMKESDLFFEESRDLLCILTGTMLEEPTATTEERAQSSAGLDTSEMEGKHDTTTSNTTSTTTTTSRLRFHKINKAWLRILGYPSKEELLSTLCFQDLLHPEDTLDLTKMLTDCWQARLRCYDGTYRWFCWAGTTTTSTTHTNTCMMIMANGRDITSQRKVQDALEANSRRLQESLSIAKLGQWELDLTKNKLHWSEESYRLFQMDDPTHFDHSYQSFLNIIHPDDRDMVNQTYLEHLESRQPYEVVHRLLLPGSSSDSSTPKWVMESCRSEYDAHGNPVRSIGTVQDITELKQAQVDLKAAATKAKEADQLKSAFLANMSHEIRTPMNAVIGFTDLMLVDETATIPEEHRDYLETIQNSGKLLLTLINDILDISKIEAGQLELENKVFSLGEMLKTVEYNACGVLSRKEGNDICFKTPNTIRTQKNFSSSSSTTSTSQQTSSREPVLIKGIQDSLVGDPNRLQQVLNNLLSNAIKFCDKGTVEYSVKLLMRPTVGGMLEFSVSDTGIGIPPDRQQDIFEPFRQAHGDKGACTLGGTGLGLAIARKLVEKMKGEISLETSVEPEDHGSTFRFTIPYAPAEIIPAAAPAKNASGGAVGSASNVPKLIGNILLVDDNRVNLKLAERFVTRMGCQAETAENGHVAIAKYQSDLALRYDIILMDKEMPVMDGIEAVREIRQIEATENRKRIPIIAVTAAAMAGDREECLDAGCDDYITKPLNRIELNTMLAKYLKSR</sequence>
<feature type="region of interest" description="Disordered" evidence="12">
    <location>
        <begin position="446"/>
        <end position="465"/>
    </location>
</feature>
<dbReference type="SUPFAM" id="SSF55874">
    <property type="entry name" value="ATPase domain of HSP90 chaperone/DNA topoisomerase II/histidine kinase"/>
    <property type="match status" value="1"/>
</dbReference>
<dbReference type="InterPro" id="IPR001610">
    <property type="entry name" value="PAC"/>
</dbReference>
<dbReference type="InterPro" id="IPR013655">
    <property type="entry name" value="PAS_fold_3"/>
</dbReference>
<dbReference type="CDD" id="cd16922">
    <property type="entry name" value="HATPase_EvgS-ArcB-TorS-like"/>
    <property type="match status" value="1"/>
</dbReference>
<dbReference type="InterPro" id="IPR003661">
    <property type="entry name" value="HisK_dim/P_dom"/>
</dbReference>
<keyword evidence="5" id="KW-0808">Transferase</keyword>
<evidence type="ECO:0000256" key="12">
    <source>
        <dbReference type="SAM" id="MobiDB-lite"/>
    </source>
</evidence>
<dbReference type="Pfam" id="PF00072">
    <property type="entry name" value="Response_reg"/>
    <property type="match status" value="1"/>
</dbReference>
<feature type="compositionally biased region" description="Low complexity" evidence="12">
    <location>
        <begin position="449"/>
        <end position="463"/>
    </location>
</feature>
<dbReference type="PROSITE" id="PS50109">
    <property type="entry name" value="HIS_KIN"/>
    <property type="match status" value="1"/>
</dbReference>
<feature type="domain" description="Histidine kinase" evidence="13">
    <location>
        <begin position="339"/>
        <end position="598"/>
    </location>
</feature>
<keyword evidence="6" id="KW-0547">Nucleotide-binding</keyword>
<gene>
    <name evidence="17" type="ORF">SEMRO_433_G141880.1</name>
</gene>
<dbReference type="PANTHER" id="PTHR45339">
    <property type="entry name" value="HYBRID SIGNAL TRANSDUCTION HISTIDINE KINASE J"/>
    <property type="match status" value="1"/>
</dbReference>
<evidence type="ECO:0000256" key="11">
    <source>
        <dbReference type="PROSITE-ProRule" id="PRU00169"/>
    </source>
</evidence>
<feature type="compositionally biased region" description="Low complexity" evidence="12">
    <location>
        <begin position="74"/>
        <end position="83"/>
    </location>
</feature>
<evidence type="ECO:0000259" key="15">
    <source>
        <dbReference type="PROSITE" id="PS50112"/>
    </source>
</evidence>
<dbReference type="PROSITE" id="PS50112">
    <property type="entry name" value="PAS"/>
    <property type="match status" value="1"/>
</dbReference>
<dbReference type="SMART" id="SM00388">
    <property type="entry name" value="HisKA"/>
    <property type="match status" value="1"/>
</dbReference>
<dbReference type="SMART" id="SM00448">
    <property type="entry name" value="REC"/>
    <property type="match status" value="1"/>
</dbReference>
<dbReference type="Gene3D" id="3.40.50.2300">
    <property type="match status" value="1"/>
</dbReference>
<proteinExistence type="predicted"/>
<dbReference type="Gene3D" id="2.10.70.100">
    <property type="match status" value="1"/>
</dbReference>
<evidence type="ECO:0000256" key="9">
    <source>
        <dbReference type="ARBA" id="ARBA00023012"/>
    </source>
</evidence>
<dbReference type="InterPro" id="IPR036890">
    <property type="entry name" value="HATPase_C_sf"/>
</dbReference>
<dbReference type="PROSITE" id="PS50110">
    <property type="entry name" value="RESPONSE_REGULATORY"/>
    <property type="match status" value="1"/>
</dbReference>
<evidence type="ECO:0000256" key="6">
    <source>
        <dbReference type="ARBA" id="ARBA00022741"/>
    </source>
</evidence>
<feature type="domain" description="Response regulatory" evidence="14">
    <location>
        <begin position="628"/>
        <end position="750"/>
    </location>
</feature>
<organism evidence="17 18">
    <name type="scientific">Seminavis robusta</name>
    <dbReference type="NCBI Taxonomy" id="568900"/>
    <lineage>
        <taxon>Eukaryota</taxon>
        <taxon>Sar</taxon>
        <taxon>Stramenopiles</taxon>
        <taxon>Ochrophyta</taxon>
        <taxon>Bacillariophyta</taxon>
        <taxon>Bacillariophyceae</taxon>
        <taxon>Bacillariophycidae</taxon>
        <taxon>Naviculales</taxon>
        <taxon>Naviculaceae</taxon>
        <taxon>Seminavis</taxon>
    </lineage>
</organism>
<dbReference type="Pfam" id="PF08447">
    <property type="entry name" value="PAS_3"/>
    <property type="match status" value="1"/>
</dbReference>
<evidence type="ECO:0000256" key="5">
    <source>
        <dbReference type="ARBA" id="ARBA00022679"/>
    </source>
</evidence>
<dbReference type="InterPro" id="IPR000700">
    <property type="entry name" value="PAS-assoc_C"/>
</dbReference>
<evidence type="ECO:0000256" key="3">
    <source>
        <dbReference type="ARBA" id="ARBA00012438"/>
    </source>
</evidence>
<keyword evidence="18" id="KW-1185">Reference proteome</keyword>
<dbReference type="SUPFAM" id="SSF55785">
    <property type="entry name" value="PYP-like sensor domain (PAS domain)"/>
    <property type="match status" value="2"/>
</dbReference>
<dbReference type="InterPro" id="IPR011006">
    <property type="entry name" value="CheY-like_superfamily"/>
</dbReference>
<keyword evidence="10" id="KW-0472">Membrane</keyword>
<dbReference type="Gene3D" id="1.10.287.130">
    <property type="match status" value="1"/>
</dbReference>
<dbReference type="InterPro" id="IPR036097">
    <property type="entry name" value="HisK_dim/P_sf"/>
</dbReference>
<dbReference type="CDD" id="cd00130">
    <property type="entry name" value="PAS"/>
    <property type="match status" value="2"/>
</dbReference>
<comment type="subcellular location">
    <subcellularLocation>
        <location evidence="2">Membrane</location>
    </subcellularLocation>
</comment>
<dbReference type="SUPFAM" id="SSF52172">
    <property type="entry name" value="CheY-like"/>
    <property type="match status" value="1"/>
</dbReference>
<feature type="domain" description="PAC" evidence="16">
    <location>
        <begin position="264"/>
        <end position="321"/>
    </location>
</feature>
<dbReference type="EMBL" id="CAICTM010000432">
    <property type="protein sequence ID" value="CAB9510364.1"/>
    <property type="molecule type" value="Genomic_DNA"/>
</dbReference>
<evidence type="ECO:0000259" key="14">
    <source>
        <dbReference type="PROSITE" id="PS50110"/>
    </source>
</evidence>
<reference evidence="17" key="1">
    <citation type="submission" date="2020-06" db="EMBL/GenBank/DDBJ databases">
        <authorList>
            <consortium name="Plant Systems Biology data submission"/>
        </authorList>
    </citation>
    <scope>NUCLEOTIDE SEQUENCE</scope>
    <source>
        <strain evidence="17">D6</strain>
    </source>
</reference>
<comment type="catalytic activity">
    <reaction evidence="1">
        <text>ATP + protein L-histidine = ADP + protein N-phospho-L-histidine.</text>
        <dbReference type="EC" id="2.7.13.3"/>
    </reaction>
</comment>
<evidence type="ECO:0000256" key="8">
    <source>
        <dbReference type="ARBA" id="ARBA00022840"/>
    </source>
</evidence>
<dbReference type="EC" id="2.7.13.3" evidence="3"/>
<evidence type="ECO:0000313" key="17">
    <source>
        <dbReference type="EMBL" id="CAB9510364.1"/>
    </source>
</evidence>
<name>A0A9N8E283_9STRA</name>
<dbReference type="SUPFAM" id="SSF47384">
    <property type="entry name" value="Homodimeric domain of signal transducing histidine kinase"/>
    <property type="match status" value="1"/>
</dbReference>
<dbReference type="Gene3D" id="3.30.450.20">
    <property type="entry name" value="PAS domain"/>
    <property type="match status" value="2"/>
</dbReference>
<dbReference type="Gene3D" id="3.30.565.10">
    <property type="entry name" value="Histidine kinase-like ATPase, C-terminal domain"/>
    <property type="match status" value="1"/>
</dbReference>
<dbReference type="InterPro" id="IPR000014">
    <property type="entry name" value="PAS"/>
</dbReference>
<dbReference type="FunFam" id="1.10.287.130:FF:000038">
    <property type="entry name" value="Sensory transduction histidine kinase"/>
    <property type="match status" value="1"/>
</dbReference>
<feature type="modified residue" description="4-aspartylphosphate" evidence="11">
    <location>
        <position position="680"/>
    </location>
</feature>
<evidence type="ECO:0000259" key="13">
    <source>
        <dbReference type="PROSITE" id="PS50109"/>
    </source>
</evidence>
<dbReference type="InterPro" id="IPR005467">
    <property type="entry name" value="His_kinase_dom"/>
</dbReference>
<comment type="caution">
    <text evidence="17">The sequence shown here is derived from an EMBL/GenBank/DDBJ whole genome shotgun (WGS) entry which is preliminary data.</text>
</comment>
<evidence type="ECO:0000256" key="1">
    <source>
        <dbReference type="ARBA" id="ARBA00000085"/>
    </source>
</evidence>
<evidence type="ECO:0000313" key="18">
    <source>
        <dbReference type="Proteomes" id="UP001153069"/>
    </source>
</evidence>
<dbReference type="AlphaFoldDB" id="A0A9N8E283"/>
<dbReference type="GO" id="GO:0005524">
    <property type="term" value="F:ATP binding"/>
    <property type="evidence" value="ECO:0007669"/>
    <property type="project" value="UniProtKB-KW"/>
</dbReference>
<dbReference type="InterPro" id="IPR004358">
    <property type="entry name" value="Sig_transdc_His_kin-like_C"/>
</dbReference>
<evidence type="ECO:0000256" key="7">
    <source>
        <dbReference type="ARBA" id="ARBA00022777"/>
    </source>
</evidence>
<evidence type="ECO:0000256" key="10">
    <source>
        <dbReference type="ARBA" id="ARBA00023136"/>
    </source>
</evidence>
<dbReference type="Pfam" id="PF02518">
    <property type="entry name" value="HATPase_c"/>
    <property type="match status" value="1"/>
</dbReference>
<keyword evidence="9" id="KW-0902">Two-component regulatory system</keyword>
<accession>A0A9N8E283</accession>
<dbReference type="PROSITE" id="PS50113">
    <property type="entry name" value="PAC"/>
    <property type="match status" value="1"/>
</dbReference>
<dbReference type="SMART" id="SM00387">
    <property type="entry name" value="HATPase_c"/>
    <property type="match status" value="1"/>
</dbReference>
<keyword evidence="7 17" id="KW-0418">Kinase</keyword>
<evidence type="ECO:0000256" key="4">
    <source>
        <dbReference type="ARBA" id="ARBA00022553"/>
    </source>
</evidence>
<dbReference type="Pfam" id="PF00512">
    <property type="entry name" value="HisKA"/>
    <property type="match status" value="1"/>
</dbReference>
<keyword evidence="4 11" id="KW-0597">Phosphoprotein</keyword>
<dbReference type="CDD" id="cd17546">
    <property type="entry name" value="REC_hyHK_CKI1_RcsC-like"/>
    <property type="match status" value="1"/>
</dbReference>
<dbReference type="PANTHER" id="PTHR45339:SF1">
    <property type="entry name" value="HYBRID SIGNAL TRANSDUCTION HISTIDINE KINASE J"/>
    <property type="match status" value="1"/>
</dbReference>